<gene>
    <name evidence="2" type="ORF">C2G38_2223861</name>
</gene>
<name>A0A397U4C0_9GLOM</name>
<keyword evidence="3" id="KW-1185">Reference proteome</keyword>
<comment type="caution">
    <text evidence="2">The sequence shown here is derived from an EMBL/GenBank/DDBJ whole genome shotgun (WGS) entry which is preliminary data.</text>
</comment>
<sequence>MSTTRALARCCPAQAPMNAIKKKRQYRYRKRNDHKEKRSDTELSDKESLVDSNKPEPYDPMRLDVNDGEDAGVGKRTIIRGKQDKNQKGQAQGVRSLRFLDVKDGEVKRNKKADRNEKRRFDCDVCNGC</sequence>
<evidence type="ECO:0000313" key="2">
    <source>
        <dbReference type="EMBL" id="RIB03877.1"/>
    </source>
</evidence>
<accession>A0A397U4C0</accession>
<dbReference type="AlphaFoldDB" id="A0A397U4C0"/>
<evidence type="ECO:0000256" key="1">
    <source>
        <dbReference type="SAM" id="MobiDB-lite"/>
    </source>
</evidence>
<evidence type="ECO:0000313" key="3">
    <source>
        <dbReference type="Proteomes" id="UP000266673"/>
    </source>
</evidence>
<reference evidence="2 3" key="1">
    <citation type="submission" date="2018-06" db="EMBL/GenBank/DDBJ databases">
        <title>Comparative genomics reveals the genomic features of Rhizophagus irregularis, R. cerebriforme, R. diaphanum and Gigaspora rosea, and their symbiotic lifestyle signature.</title>
        <authorList>
            <person name="Morin E."/>
            <person name="San Clemente H."/>
            <person name="Chen E.C.H."/>
            <person name="De La Providencia I."/>
            <person name="Hainaut M."/>
            <person name="Kuo A."/>
            <person name="Kohler A."/>
            <person name="Murat C."/>
            <person name="Tang N."/>
            <person name="Roy S."/>
            <person name="Loubradou J."/>
            <person name="Henrissat B."/>
            <person name="Grigoriev I.V."/>
            <person name="Corradi N."/>
            <person name="Roux C."/>
            <person name="Martin F.M."/>
        </authorList>
    </citation>
    <scope>NUCLEOTIDE SEQUENCE [LARGE SCALE GENOMIC DNA]</scope>
    <source>
        <strain evidence="2 3">DAOM 194757</strain>
    </source>
</reference>
<feature type="compositionally biased region" description="Basic and acidic residues" evidence="1">
    <location>
        <begin position="33"/>
        <end position="65"/>
    </location>
</feature>
<protein>
    <submittedName>
        <fullName evidence="2">Uncharacterized protein</fullName>
    </submittedName>
</protein>
<dbReference type="Proteomes" id="UP000266673">
    <property type="component" value="Unassembled WGS sequence"/>
</dbReference>
<feature type="compositionally biased region" description="Basic residues" evidence="1">
    <location>
        <begin position="21"/>
        <end position="32"/>
    </location>
</feature>
<feature type="region of interest" description="Disordered" evidence="1">
    <location>
        <begin position="21"/>
        <end position="96"/>
    </location>
</feature>
<proteinExistence type="predicted"/>
<organism evidence="2 3">
    <name type="scientific">Gigaspora rosea</name>
    <dbReference type="NCBI Taxonomy" id="44941"/>
    <lineage>
        <taxon>Eukaryota</taxon>
        <taxon>Fungi</taxon>
        <taxon>Fungi incertae sedis</taxon>
        <taxon>Mucoromycota</taxon>
        <taxon>Glomeromycotina</taxon>
        <taxon>Glomeromycetes</taxon>
        <taxon>Diversisporales</taxon>
        <taxon>Gigasporaceae</taxon>
        <taxon>Gigaspora</taxon>
    </lineage>
</organism>
<dbReference type="EMBL" id="QKWP01002304">
    <property type="protein sequence ID" value="RIB03877.1"/>
    <property type="molecule type" value="Genomic_DNA"/>
</dbReference>